<comment type="caution">
    <text evidence="1">The sequence shown here is derived from an EMBL/GenBank/DDBJ whole genome shotgun (WGS) entry which is preliminary data.</text>
</comment>
<reference evidence="1 2" key="1">
    <citation type="submission" date="2023-08" db="EMBL/GenBank/DDBJ databases">
        <authorList>
            <person name="Palmer J.M."/>
        </authorList>
    </citation>
    <scope>NUCLEOTIDE SEQUENCE [LARGE SCALE GENOMIC DNA]</scope>
    <source>
        <strain evidence="1 2">TWF481</strain>
    </source>
</reference>
<dbReference type="AlphaFoldDB" id="A0AAV9W2W9"/>
<gene>
    <name evidence="1" type="ORF">TWF481_010717</name>
</gene>
<organism evidence="1 2">
    <name type="scientific">Arthrobotrys musiformis</name>
    <dbReference type="NCBI Taxonomy" id="47236"/>
    <lineage>
        <taxon>Eukaryota</taxon>
        <taxon>Fungi</taxon>
        <taxon>Dikarya</taxon>
        <taxon>Ascomycota</taxon>
        <taxon>Pezizomycotina</taxon>
        <taxon>Orbiliomycetes</taxon>
        <taxon>Orbiliales</taxon>
        <taxon>Orbiliaceae</taxon>
        <taxon>Arthrobotrys</taxon>
    </lineage>
</organism>
<protein>
    <submittedName>
        <fullName evidence="1">Uncharacterized protein</fullName>
    </submittedName>
</protein>
<accession>A0AAV9W2W9</accession>
<sequence>MADMLGDAGSLQGSRVKPGLDPCTLPTLGPSKFEVGLAYLGVRCIRSKAAFSFSTSMRSPNKAAYCHSTLGSCTVRPGNAEYWTPGPAAFVGKFKWGMEHERNKYLLEIPPSSRRPVALRKASRFS</sequence>
<dbReference type="Proteomes" id="UP001370758">
    <property type="component" value="Unassembled WGS sequence"/>
</dbReference>
<proteinExistence type="predicted"/>
<keyword evidence="2" id="KW-1185">Reference proteome</keyword>
<evidence type="ECO:0000313" key="1">
    <source>
        <dbReference type="EMBL" id="KAK6500374.1"/>
    </source>
</evidence>
<dbReference type="EMBL" id="JAVHJL010000007">
    <property type="protein sequence ID" value="KAK6500374.1"/>
    <property type="molecule type" value="Genomic_DNA"/>
</dbReference>
<name>A0AAV9W2W9_9PEZI</name>
<evidence type="ECO:0000313" key="2">
    <source>
        <dbReference type="Proteomes" id="UP001370758"/>
    </source>
</evidence>